<gene>
    <name evidence="2" type="ORF">VNI00_015885</name>
</gene>
<evidence type="ECO:0000313" key="3">
    <source>
        <dbReference type="Proteomes" id="UP001383192"/>
    </source>
</evidence>
<organism evidence="2 3">
    <name type="scientific">Paramarasmius palmivorus</name>
    <dbReference type="NCBI Taxonomy" id="297713"/>
    <lineage>
        <taxon>Eukaryota</taxon>
        <taxon>Fungi</taxon>
        <taxon>Dikarya</taxon>
        <taxon>Basidiomycota</taxon>
        <taxon>Agaricomycotina</taxon>
        <taxon>Agaricomycetes</taxon>
        <taxon>Agaricomycetidae</taxon>
        <taxon>Agaricales</taxon>
        <taxon>Marasmiineae</taxon>
        <taxon>Marasmiaceae</taxon>
        <taxon>Paramarasmius</taxon>
    </lineage>
</organism>
<feature type="compositionally biased region" description="Basic residues" evidence="1">
    <location>
        <begin position="280"/>
        <end position="291"/>
    </location>
</feature>
<accession>A0AAW0BGH0</accession>
<name>A0AAW0BGH0_9AGAR</name>
<feature type="compositionally biased region" description="Low complexity" evidence="1">
    <location>
        <begin position="69"/>
        <end position="82"/>
    </location>
</feature>
<feature type="region of interest" description="Disordered" evidence="1">
    <location>
        <begin position="272"/>
        <end position="291"/>
    </location>
</feature>
<evidence type="ECO:0000256" key="1">
    <source>
        <dbReference type="SAM" id="MobiDB-lite"/>
    </source>
</evidence>
<evidence type="ECO:0000313" key="2">
    <source>
        <dbReference type="EMBL" id="KAK7025592.1"/>
    </source>
</evidence>
<dbReference type="AlphaFoldDB" id="A0AAW0BGH0"/>
<sequence>MPYQEISALPCLSEYLDLLGIDTVSKLPKGTKDLSELQEEEEAEETITNTLNALLFLLQDSPTLPPSPSSTTRSLSPSPSAAYPSLPSHINLGMADVPPPESDLQRHVRRVHPETFYVTDADNRCTWKVSSMEMRHYFQIDLQLRNSPDLRDRRWIPSSGYFDFANAYNTLVDDDTRFATYDSADPEPTDEIMFLESPSPSMEGWGLEDFDLFGKEILLNGRISVPESTHNQFQRMASNQALRADRGRELSIQKRSLKKHYQGAAAGGFNYVPDEFKQGASKKRRRNADSE</sequence>
<proteinExistence type="predicted"/>
<protein>
    <submittedName>
        <fullName evidence="2">Uncharacterized protein</fullName>
    </submittedName>
</protein>
<feature type="region of interest" description="Disordered" evidence="1">
    <location>
        <begin position="62"/>
        <end position="82"/>
    </location>
</feature>
<dbReference type="Proteomes" id="UP001383192">
    <property type="component" value="Unassembled WGS sequence"/>
</dbReference>
<reference evidence="2 3" key="1">
    <citation type="submission" date="2024-01" db="EMBL/GenBank/DDBJ databases">
        <title>A draft genome for a cacao thread blight-causing isolate of Paramarasmius palmivorus.</title>
        <authorList>
            <person name="Baruah I.K."/>
            <person name="Bukari Y."/>
            <person name="Amoako-Attah I."/>
            <person name="Meinhardt L.W."/>
            <person name="Bailey B.A."/>
            <person name="Cohen S.P."/>
        </authorList>
    </citation>
    <scope>NUCLEOTIDE SEQUENCE [LARGE SCALE GENOMIC DNA]</scope>
    <source>
        <strain evidence="2 3">GH-12</strain>
    </source>
</reference>
<dbReference type="EMBL" id="JAYKXP010000111">
    <property type="protein sequence ID" value="KAK7025592.1"/>
    <property type="molecule type" value="Genomic_DNA"/>
</dbReference>
<comment type="caution">
    <text evidence="2">The sequence shown here is derived from an EMBL/GenBank/DDBJ whole genome shotgun (WGS) entry which is preliminary data.</text>
</comment>
<keyword evidence="3" id="KW-1185">Reference proteome</keyword>